<accession>A0A453R7D8</accession>
<dbReference type="AlphaFoldDB" id="A0A453R7D8"/>
<sequence length="33" mass="3766">HPYLVGGGTPQAHWRNLLRRMQLKDTAECQSCV</sequence>
<evidence type="ECO:0000313" key="2">
    <source>
        <dbReference type="Proteomes" id="UP000015105"/>
    </source>
</evidence>
<reference evidence="2" key="1">
    <citation type="journal article" date="2014" name="Science">
        <title>Ancient hybridizations among the ancestral genomes of bread wheat.</title>
        <authorList>
            <consortium name="International Wheat Genome Sequencing Consortium,"/>
            <person name="Marcussen T."/>
            <person name="Sandve S.R."/>
            <person name="Heier L."/>
            <person name="Spannagl M."/>
            <person name="Pfeifer M."/>
            <person name="Jakobsen K.S."/>
            <person name="Wulff B.B."/>
            <person name="Steuernagel B."/>
            <person name="Mayer K.F."/>
            <person name="Olsen O.A."/>
        </authorList>
    </citation>
    <scope>NUCLEOTIDE SEQUENCE [LARGE SCALE GENOMIC DNA]</scope>
    <source>
        <strain evidence="2">cv. AL8/78</strain>
    </source>
</reference>
<protein>
    <submittedName>
        <fullName evidence="1">Uncharacterized protein</fullName>
    </submittedName>
</protein>
<evidence type="ECO:0000313" key="1">
    <source>
        <dbReference type="EnsemblPlants" id="AET7Gv20487600.15"/>
    </source>
</evidence>
<proteinExistence type="predicted"/>
<dbReference type="Proteomes" id="UP000015105">
    <property type="component" value="Chromosome 7D"/>
</dbReference>
<dbReference type="EnsemblPlants" id="AET7Gv20487600.15">
    <property type="protein sequence ID" value="AET7Gv20487600.15"/>
    <property type="gene ID" value="AET7Gv20487600"/>
</dbReference>
<reference evidence="1" key="3">
    <citation type="journal article" date="2017" name="Nature">
        <title>Genome sequence of the progenitor of the wheat D genome Aegilops tauschii.</title>
        <authorList>
            <person name="Luo M.C."/>
            <person name="Gu Y.Q."/>
            <person name="Puiu D."/>
            <person name="Wang H."/>
            <person name="Twardziok S.O."/>
            <person name="Deal K.R."/>
            <person name="Huo N."/>
            <person name="Zhu T."/>
            <person name="Wang L."/>
            <person name="Wang Y."/>
            <person name="McGuire P.E."/>
            <person name="Liu S."/>
            <person name="Long H."/>
            <person name="Ramasamy R.K."/>
            <person name="Rodriguez J.C."/>
            <person name="Van S.L."/>
            <person name="Yuan L."/>
            <person name="Wang Z."/>
            <person name="Xia Z."/>
            <person name="Xiao L."/>
            <person name="Anderson O.D."/>
            <person name="Ouyang S."/>
            <person name="Liang Y."/>
            <person name="Zimin A.V."/>
            <person name="Pertea G."/>
            <person name="Qi P."/>
            <person name="Bennetzen J.L."/>
            <person name="Dai X."/>
            <person name="Dawson M.W."/>
            <person name="Muller H.G."/>
            <person name="Kugler K."/>
            <person name="Rivarola-Duarte L."/>
            <person name="Spannagl M."/>
            <person name="Mayer K.F.X."/>
            <person name="Lu F.H."/>
            <person name="Bevan M.W."/>
            <person name="Leroy P."/>
            <person name="Li P."/>
            <person name="You F.M."/>
            <person name="Sun Q."/>
            <person name="Liu Z."/>
            <person name="Lyons E."/>
            <person name="Wicker T."/>
            <person name="Salzberg S.L."/>
            <person name="Devos K.M."/>
            <person name="Dvorak J."/>
        </authorList>
    </citation>
    <scope>NUCLEOTIDE SEQUENCE [LARGE SCALE GENOMIC DNA]</scope>
    <source>
        <strain evidence="1">cv. AL8/78</strain>
    </source>
</reference>
<name>A0A453R7D8_AEGTS</name>
<keyword evidence="2" id="KW-1185">Reference proteome</keyword>
<dbReference type="Gramene" id="AET7Gv20487600.15">
    <property type="protein sequence ID" value="AET7Gv20487600.15"/>
    <property type="gene ID" value="AET7Gv20487600"/>
</dbReference>
<reference evidence="1" key="4">
    <citation type="submission" date="2019-03" db="UniProtKB">
        <authorList>
            <consortium name="EnsemblPlants"/>
        </authorList>
    </citation>
    <scope>IDENTIFICATION</scope>
</reference>
<reference evidence="1" key="5">
    <citation type="journal article" date="2021" name="G3 (Bethesda)">
        <title>Aegilops tauschii genome assembly Aet v5.0 features greater sequence contiguity and improved annotation.</title>
        <authorList>
            <person name="Wang L."/>
            <person name="Zhu T."/>
            <person name="Rodriguez J.C."/>
            <person name="Deal K.R."/>
            <person name="Dubcovsky J."/>
            <person name="McGuire P.E."/>
            <person name="Lux T."/>
            <person name="Spannagl M."/>
            <person name="Mayer K.F.X."/>
            <person name="Baldrich P."/>
            <person name="Meyers B.C."/>
            <person name="Huo N."/>
            <person name="Gu Y.Q."/>
            <person name="Zhou H."/>
            <person name="Devos K.M."/>
            <person name="Bennetzen J.L."/>
            <person name="Unver T."/>
            <person name="Budak H."/>
            <person name="Gulick P.J."/>
            <person name="Galiba G."/>
            <person name="Kalapos B."/>
            <person name="Nelson D.R."/>
            <person name="Li P."/>
            <person name="You F.M."/>
            <person name="Luo M.C."/>
            <person name="Dvorak J."/>
        </authorList>
    </citation>
    <scope>NUCLEOTIDE SEQUENCE [LARGE SCALE GENOMIC DNA]</scope>
    <source>
        <strain evidence="1">cv. AL8/78</strain>
    </source>
</reference>
<reference evidence="2" key="2">
    <citation type="journal article" date="2017" name="Nat. Plants">
        <title>The Aegilops tauschii genome reveals multiple impacts of transposons.</title>
        <authorList>
            <person name="Zhao G."/>
            <person name="Zou C."/>
            <person name="Li K."/>
            <person name="Wang K."/>
            <person name="Li T."/>
            <person name="Gao L."/>
            <person name="Zhang X."/>
            <person name="Wang H."/>
            <person name="Yang Z."/>
            <person name="Liu X."/>
            <person name="Jiang W."/>
            <person name="Mao L."/>
            <person name="Kong X."/>
            <person name="Jiao Y."/>
            <person name="Jia J."/>
        </authorList>
    </citation>
    <scope>NUCLEOTIDE SEQUENCE [LARGE SCALE GENOMIC DNA]</scope>
    <source>
        <strain evidence="2">cv. AL8/78</strain>
    </source>
</reference>
<organism evidence="1 2">
    <name type="scientific">Aegilops tauschii subsp. strangulata</name>
    <name type="common">Goatgrass</name>
    <dbReference type="NCBI Taxonomy" id="200361"/>
    <lineage>
        <taxon>Eukaryota</taxon>
        <taxon>Viridiplantae</taxon>
        <taxon>Streptophyta</taxon>
        <taxon>Embryophyta</taxon>
        <taxon>Tracheophyta</taxon>
        <taxon>Spermatophyta</taxon>
        <taxon>Magnoliopsida</taxon>
        <taxon>Liliopsida</taxon>
        <taxon>Poales</taxon>
        <taxon>Poaceae</taxon>
        <taxon>BOP clade</taxon>
        <taxon>Pooideae</taxon>
        <taxon>Triticodae</taxon>
        <taxon>Triticeae</taxon>
        <taxon>Triticinae</taxon>
        <taxon>Aegilops</taxon>
    </lineage>
</organism>